<feature type="region of interest" description="Disordered" evidence="8">
    <location>
        <begin position="49"/>
        <end position="76"/>
    </location>
</feature>
<dbReference type="Proteomes" id="UP000034883">
    <property type="component" value="Chromosome"/>
</dbReference>
<dbReference type="KEGG" id="samy:DB32_003033"/>
<keyword evidence="1" id="KW-0645">Protease</keyword>
<keyword evidence="6" id="KW-0862">Zinc</keyword>
<dbReference type="Gene3D" id="3.30.1380.10">
    <property type="match status" value="1"/>
</dbReference>
<dbReference type="STRING" id="927083.DB32_003033"/>
<feature type="region of interest" description="Disordered" evidence="8">
    <location>
        <begin position="289"/>
        <end position="343"/>
    </location>
</feature>
<feature type="chain" id="PRO_5002509794" evidence="9">
    <location>
        <begin position="27"/>
        <end position="343"/>
    </location>
</feature>
<dbReference type="RefSeq" id="WP_053233107.1">
    <property type="nucleotide sequence ID" value="NZ_CP011125.1"/>
</dbReference>
<organism evidence="10 11">
    <name type="scientific">Sandaracinus amylolyticus</name>
    <dbReference type="NCBI Taxonomy" id="927083"/>
    <lineage>
        <taxon>Bacteria</taxon>
        <taxon>Pseudomonadati</taxon>
        <taxon>Myxococcota</taxon>
        <taxon>Polyangia</taxon>
        <taxon>Polyangiales</taxon>
        <taxon>Sandaracinaceae</taxon>
        <taxon>Sandaracinus</taxon>
    </lineage>
</organism>
<dbReference type="InterPro" id="IPR009045">
    <property type="entry name" value="Zn_M74/Hedgehog-like"/>
</dbReference>
<accession>A0A0F6SEW1</accession>
<feature type="compositionally biased region" description="Basic and acidic residues" evidence="8">
    <location>
        <begin position="294"/>
        <end position="315"/>
    </location>
</feature>
<evidence type="ECO:0000256" key="4">
    <source>
        <dbReference type="ARBA" id="ARBA00022764"/>
    </source>
</evidence>
<dbReference type="Pfam" id="PF03411">
    <property type="entry name" value="Peptidase_M74"/>
    <property type="match status" value="1"/>
</dbReference>
<feature type="compositionally biased region" description="Basic and acidic residues" evidence="8">
    <location>
        <begin position="53"/>
        <end position="63"/>
    </location>
</feature>
<dbReference type="EMBL" id="CP011125">
    <property type="protein sequence ID" value="AKF05884.1"/>
    <property type="molecule type" value="Genomic_DNA"/>
</dbReference>
<keyword evidence="5" id="KW-0378">Hydrolase</keyword>
<reference evidence="10 11" key="1">
    <citation type="submission" date="2015-03" db="EMBL/GenBank/DDBJ databases">
        <title>Genome assembly of Sandaracinus amylolyticus DSM 53668.</title>
        <authorList>
            <person name="Sharma G."/>
            <person name="Subramanian S."/>
        </authorList>
    </citation>
    <scope>NUCLEOTIDE SEQUENCE [LARGE SCALE GENOMIC DNA]</scope>
    <source>
        <strain evidence="10 11">DSM 53668</strain>
    </source>
</reference>
<keyword evidence="11" id="KW-1185">Reference proteome</keyword>
<name>A0A0F6SEW1_9BACT</name>
<evidence type="ECO:0000313" key="11">
    <source>
        <dbReference type="Proteomes" id="UP000034883"/>
    </source>
</evidence>
<evidence type="ECO:0000256" key="6">
    <source>
        <dbReference type="ARBA" id="ARBA00022833"/>
    </source>
</evidence>
<evidence type="ECO:0000256" key="5">
    <source>
        <dbReference type="ARBA" id="ARBA00022801"/>
    </source>
</evidence>
<sequence>MRWPSRIACAASAALVVLATSLAIRAQERDPLGASRDDGGERIARAGHVSRRARSEARARVEPPVEGSVSVGRHNTGRLLGGREIVESEHVRLKHPNGDQHHGTDELVTLLERSAATVAQQFPGSRLTVGDLSRRRGGRFRPHRSHRSGRDVDVGFYVVDTSGQLVYHDRFVDFRADGTTRANPDWRFDDARNWALVAAMVGQDDAPVQYMFVARWLKQRLLDYAASIGAPQELIDRASAILDQPSRGGRHEDHFHVRIYCPAGDRPRCVDDAPWHAWVARPSAEELAQMRAADSSRRAERARTRRRAEREEARRRERRRARRAAAAAAAATASDTVEEIPGG</sequence>
<dbReference type="GO" id="GO:0046872">
    <property type="term" value="F:metal ion binding"/>
    <property type="evidence" value="ECO:0007669"/>
    <property type="project" value="UniProtKB-KW"/>
</dbReference>
<evidence type="ECO:0000256" key="2">
    <source>
        <dbReference type="ARBA" id="ARBA00022723"/>
    </source>
</evidence>
<gene>
    <name evidence="10" type="ORF">DB32_003033</name>
</gene>
<keyword evidence="2" id="KW-0479">Metal-binding</keyword>
<feature type="signal peptide" evidence="9">
    <location>
        <begin position="1"/>
        <end position="26"/>
    </location>
</feature>
<keyword evidence="7" id="KW-0482">Metalloprotease</keyword>
<evidence type="ECO:0000256" key="8">
    <source>
        <dbReference type="SAM" id="MobiDB-lite"/>
    </source>
</evidence>
<dbReference type="SUPFAM" id="SSF55166">
    <property type="entry name" value="Hedgehog/DD-peptidase"/>
    <property type="match status" value="1"/>
</dbReference>
<keyword evidence="3 9" id="KW-0732">Signal</keyword>
<dbReference type="GO" id="GO:0008237">
    <property type="term" value="F:metallopeptidase activity"/>
    <property type="evidence" value="ECO:0007669"/>
    <property type="project" value="UniProtKB-KW"/>
</dbReference>
<evidence type="ECO:0000256" key="9">
    <source>
        <dbReference type="SAM" id="SignalP"/>
    </source>
</evidence>
<protein>
    <submittedName>
        <fullName evidence="10">Murein endopeptidase</fullName>
    </submittedName>
</protein>
<evidence type="ECO:0000256" key="1">
    <source>
        <dbReference type="ARBA" id="ARBA00022670"/>
    </source>
</evidence>
<keyword evidence="4" id="KW-0574">Periplasm</keyword>
<evidence type="ECO:0000313" key="10">
    <source>
        <dbReference type="EMBL" id="AKF05884.1"/>
    </source>
</evidence>
<dbReference type="GO" id="GO:0004252">
    <property type="term" value="F:serine-type endopeptidase activity"/>
    <property type="evidence" value="ECO:0007669"/>
    <property type="project" value="InterPro"/>
</dbReference>
<evidence type="ECO:0000256" key="7">
    <source>
        <dbReference type="ARBA" id="ARBA00023049"/>
    </source>
</evidence>
<dbReference type="AlphaFoldDB" id="A0A0F6SEW1"/>
<dbReference type="GO" id="GO:0030288">
    <property type="term" value="C:outer membrane-bounded periplasmic space"/>
    <property type="evidence" value="ECO:0007669"/>
    <property type="project" value="InterPro"/>
</dbReference>
<dbReference type="GO" id="GO:0006508">
    <property type="term" value="P:proteolysis"/>
    <property type="evidence" value="ECO:0007669"/>
    <property type="project" value="UniProtKB-KW"/>
</dbReference>
<dbReference type="InterPro" id="IPR005073">
    <property type="entry name" value="Peptidase_M74"/>
</dbReference>
<feature type="compositionally biased region" description="Low complexity" evidence="8">
    <location>
        <begin position="324"/>
        <end position="335"/>
    </location>
</feature>
<evidence type="ECO:0000256" key="3">
    <source>
        <dbReference type="ARBA" id="ARBA00022729"/>
    </source>
</evidence>
<proteinExistence type="predicted"/>